<evidence type="ECO:0000313" key="8">
    <source>
        <dbReference type="EMBL" id="MCP9500757.1"/>
    </source>
</evidence>
<evidence type="ECO:0000256" key="5">
    <source>
        <dbReference type="SAM" id="SignalP"/>
    </source>
</evidence>
<dbReference type="InterPro" id="IPR008929">
    <property type="entry name" value="Chondroitin_lyas"/>
</dbReference>
<dbReference type="InterPro" id="IPR012480">
    <property type="entry name" value="Hepar_II_III_C"/>
</dbReference>
<proteinExistence type="predicted"/>
<evidence type="ECO:0000259" key="6">
    <source>
        <dbReference type="Pfam" id="PF05426"/>
    </source>
</evidence>
<keyword evidence="2 5" id="KW-0732">Signal</keyword>
<keyword evidence="3" id="KW-0574">Periplasm</keyword>
<dbReference type="GO" id="GO:0016829">
    <property type="term" value="F:lyase activity"/>
    <property type="evidence" value="ECO:0007669"/>
    <property type="project" value="UniProtKB-KW"/>
</dbReference>
<dbReference type="SUPFAM" id="SSF48230">
    <property type="entry name" value="Chondroitin AC/alginate lyase"/>
    <property type="match status" value="1"/>
</dbReference>
<protein>
    <submittedName>
        <fullName evidence="9">Chondroitin lyase</fullName>
    </submittedName>
    <submittedName>
        <fullName evidence="8">Heparinase II/III family protein</fullName>
    </submittedName>
</protein>
<dbReference type="GO" id="GO:0042597">
    <property type="term" value="C:periplasmic space"/>
    <property type="evidence" value="ECO:0007669"/>
    <property type="project" value="UniProtKB-SubCell"/>
</dbReference>
<dbReference type="AlphaFoldDB" id="A0AA92SYX9"/>
<dbReference type="PANTHER" id="PTHR39210:SF1">
    <property type="entry name" value="HEPARIN-SULFATE LYASE"/>
    <property type="match status" value="1"/>
</dbReference>
<evidence type="ECO:0000259" key="7">
    <source>
        <dbReference type="Pfam" id="PF07940"/>
    </source>
</evidence>
<accession>A0AA92SYX9</accession>
<dbReference type="EMBL" id="JANDXR010000003">
    <property type="protein sequence ID" value="MCP9500757.1"/>
    <property type="molecule type" value="Genomic_DNA"/>
</dbReference>
<feature type="signal peptide" evidence="5">
    <location>
        <begin position="1"/>
        <end position="20"/>
    </location>
</feature>
<reference evidence="8" key="2">
    <citation type="submission" date="2022-07" db="EMBL/GenBank/DDBJ databases">
        <title>Prevotella copri.</title>
        <authorList>
            <person name="Yang C."/>
        </authorList>
    </citation>
    <scope>NUCLEOTIDE SEQUENCE</scope>
    <source>
        <strain evidence="8">HF88</strain>
    </source>
</reference>
<dbReference type="Proteomes" id="UP000261187">
    <property type="component" value="Unassembled WGS sequence"/>
</dbReference>
<dbReference type="Pfam" id="PF05426">
    <property type="entry name" value="Alginate_lyase"/>
    <property type="match status" value="1"/>
</dbReference>
<reference evidence="9 10" key="1">
    <citation type="submission" date="2018-08" db="EMBL/GenBank/DDBJ databases">
        <title>A genome reference for cultivated species of the human gut microbiota.</title>
        <authorList>
            <person name="Zou Y."/>
            <person name="Xue W."/>
            <person name="Luo G."/>
        </authorList>
    </citation>
    <scope>NUCLEOTIDE SEQUENCE [LARGE SCALE GENOMIC DNA]</scope>
    <source>
        <strain evidence="9 10">TF06-40</strain>
    </source>
</reference>
<feature type="domain" description="Alginate lyase" evidence="6">
    <location>
        <begin position="88"/>
        <end position="303"/>
    </location>
</feature>
<comment type="subcellular location">
    <subcellularLocation>
        <location evidence="1">Periplasm</location>
    </subcellularLocation>
</comment>
<keyword evidence="4 9" id="KW-0456">Lyase</keyword>
<organism evidence="9 10">
    <name type="scientific">Segatella copri</name>
    <dbReference type="NCBI Taxonomy" id="165179"/>
    <lineage>
        <taxon>Bacteria</taxon>
        <taxon>Pseudomonadati</taxon>
        <taxon>Bacteroidota</taxon>
        <taxon>Bacteroidia</taxon>
        <taxon>Bacteroidales</taxon>
        <taxon>Prevotellaceae</taxon>
        <taxon>Segatella</taxon>
    </lineage>
</organism>
<comment type="caution">
    <text evidence="9">The sequence shown here is derived from an EMBL/GenBank/DDBJ whole genome shotgun (WGS) entry which is preliminary data.</text>
</comment>
<evidence type="ECO:0000256" key="3">
    <source>
        <dbReference type="ARBA" id="ARBA00022764"/>
    </source>
</evidence>
<dbReference type="Gene3D" id="2.70.98.70">
    <property type="match status" value="1"/>
</dbReference>
<evidence type="ECO:0000313" key="9">
    <source>
        <dbReference type="EMBL" id="RGL61277.1"/>
    </source>
</evidence>
<feature type="domain" description="Heparinase II/III-like C-terminal" evidence="7">
    <location>
        <begin position="378"/>
        <end position="557"/>
    </location>
</feature>
<evidence type="ECO:0000256" key="1">
    <source>
        <dbReference type="ARBA" id="ARBA00004418"/>
    </source>
</evidence>
<evidence type="ECO:0000313" key="10">
    <source>
        <dbReference type="Proteomes" id="UP000261187"/>
    </source>
</evidence>
<name>A0AA92SYX9_9BACT</name>
<gene>
    <name evidence="9" type="ORF">DXC61_06340</name>
    <name evidence="8" type="ORF">NND11_04215</name>
</gene>
<sequence>MKRLLSIFFFCALGLVATMAQHPKLLLTQEELGYMKKHINEVPAFGRVVDDLVQKADEACAAAIQVPTPIDGGGGAVHEQHKSNYYAMFHAGLAYQYTGNKKYADFVAQMLMEYAQKYPKWGLHPVSLSPVPGRLFWQTLNESVWLVHTAMAYDCVYDALSAKQRKFIEKNLLFNMADFIMNGYGEHKRNHEMFNRMHNHATWATSAVGMVGMATGNQSLVRKALYGTDETGKNGGFLRQMDYLFSPDGYYTEGAYYQRYAIWPFVVFAQCIDHCMPELNVFHRRNGILVKALDALVQMSYEGEFFHINDALEKGLSAQEMVYAANIIYGKFPENKSLLAVMKNYQTYVLPIAGGFMAQRDMAKEESHALVQRSCVLSDGRDGKDGGFAIMRPRSSEYNSAITLKATSQGMGHGHYDKLAMAYYDNGHEILTDYGASRFLNIEAKHGGHYTKENNTYAKQTIAHNTVVVDQNSNYGGKLKVAEQYHANIVEADFSHDGWQMVMARDTNAYPGVDMLRTIVYAKVPFLERPLICDVFRLKSDKVHDYDYPLWYNGHLVSVNYPYQRNLDQMAPLGQKAGYQHLWLEATGQNTASSTSCLTFFKANRFYSVNYASSPTSEFKFVDLGANDPDFNLQHRSGYIIREKGKKNHTFAVSIETHGEYDVLRETSRDLITSCEKLEILFEDDSQLVLHGVYAGHDLFLLLADDEAHEHTVQVGNKTFRWNGRVDIQYNY</sequence>
<dbReference type="EMBL" id="QSSA01000011">
    <property type="protein sequence ID" value="RGL61277.1"/>
    <property type="molecule type" value="Genomic_DNA"/>
</dbReference>
<dbReference type="RefSeq" id="WP_117693324.1">
    <property type="nucleotide sequence ID" value="NZ_JAJTTD010000032.1"/>
</dbReference>
<feature type="chain" id="PRO_5042788330" evidence="5">
    <location>
        <begin position="21"/>
        <end position="732"/>
    </location>
</feature>
<evidence type="ECO:0000256" key="2">
    <source>
        <dbReference type="ARBA" id="ARBA00022729"/>
    </source>
</evidence>
<dbReference type="PANTHER" id="PTHR39210">
    <property type="entry name" value="HEPARIN-SULFATE LYASE"/>
    <property type="match status" value="1"/>
</dbReference>
<evidence type="ECO:0000256" key="4">
    <source>
        <dbReference type="ARBA" id="ARBA00023239"/>
    </source>
</evidence>
<dbReference type="Proteomes" id="UP001206014">
    <property type="component" value="Unassembled WGS sequence"/>
</dbReference>
<dbReference type="Pfam" id="PF07940">
    <property type="entry name" value="Hepar_II_III_C"/>
    <property type="match status" value="1"/>
</dbReference>
<dbReference type="Gene3D" id="1.50.10.100">
    <property type="entry name" value="Chondroitin AC/alginate lyase"/>
    <property type="match status" value="1"/>
</dbReference>
<dbReference type="InterPro" id="IPR008397">
    <property type="entry name" value="Alginate_lyase_dom"/>
</dbReference>